<organism evidence="1">
    <name type="scientific">marine metagenome</name>
    <dbReference type="NCBI Taxonomy" id="408172"/>
    <lineage>
        <taxon>unclassified sequences</taxon>
        <taxon>metagenomes</taxon>
        <taxon>ecological metagenomes</taxon>
    </lineage>
</organism>
<proteinExistence type="predicted"/>
<dbReference type="AlphaFoldDB" id="A0A381YQI3"/>
<name>A0A381YQI3_9ZZZZ</name>
<evidence type="ECO:0000313" key="1">
    <source>
        <dbReference type="EMBL" id="SVA79286.1"/>
    </source>
</evidence>
<dbReference type="EMBL" id="UINC01018809">
    <property type="protein sequence ID" value="SVA79286.1"/>
    <property type="molecule type" value="Genomic_DNA"/>
</dbReference>
<protein>
    <submittedName>
        <fullName evidence="1">Uncharacterized protein</fullName>
    </submittedName>
</protein>
<accession>A0A381YQI3</accession>
<gene>
    <name evidence="1" type="ORF">METZ01_LOCUS132140</name>
</gene>
<sequence>MNTLQSCVRISVDPDISGRIFALTPFDLRDKLSLVLMSVALKIYFKRSLGGISEAEPPVPIPNTEVKRFSTYDTALATAWENRPLPGDFSIHPVLLIVHC</sequence>
<reference evidence="1" key="1">
    <citation type="submission" date="2018-05" db="EMBL/GenBank/DDBJ databases">
        <authorList>
            <person name="Lanie J.A."/>
            <person name="Ng W.-L."/>
            <person name="Kazmierczak K.M."/>
            <person name="Andrzejewski T.M."/>
            <person name="Davidsen T.M."/>
            <person name="Wayne K.J."/>
            <person name="Tettelin H."/>
            <person name="Glass J.I."/>
            <person name="Rusch D."/>
            <person name="Podicherti R."/>
            <person name="Tsui H.-C.T."/>
            <person name="Winkler M.E."/>
        </authorList>
    </citation>
    <scope>NUCLEOTIDE SEQUENCE</scope>
</reference>